<accession>A0A443HHH3</accession>
<evidence type="ECO:0000256" key="1">
    <source>
        <dbReference type="ARBA" id="ARBA00023002"/>
    </source>
</evidence>
<dbReference type="Pfam" id="PF00106">
    <property type="entry name" value="adh_short"/>
    <property type="match status" value="1"/>
</dbReference>
<dbReference type="AlphaFoldDB" id="A0A443HHH3"/>
<evidence type="ECO:0000313" key="2">
    <source>
        <dbReference type="EMBL" id="RWQ91283.1"/>
    </source>
</evidence>
<dbReference type="GeneID" id="39595263"/>
<comment type="caution">
    <text evidence="2">The sequence shown here is derived from an EMBL/GenBank/DDBJ whole genome shotgun (WGS) entry which is preliminary data.</text>
</comment>
<keyword evidence="3" id="KW-1185">Reference proteome</keyword>
<name>A0A443HHH3_BYSSP</name>
<dbReference type="PRINTS" id="PR00081">
    <property type="entry name" value="GDHRDH"/>
</dbReference>
<gene>
    <name evidence="2" type="ORF">C8Q69DRAFT_192212</name>
</gene>
<dbReference type="PANTHER" id="PTHR43157">
    <property type="entry name" value="PHOSPHATIDYLINOSITOL-GLYCAN BIOSYNTHESIS CLASS F PROTEIN-RELATED"/>
    <property type="match status" value="1"/>
</dbReference>
<dbReference type="Gene3D" id="3.40.50.720">
    <property type="entry name" value="NAD(P)-binding Rossmann-like Domain"/>
    <property type="match status" value="1"/>
</dbReference>
<dbReference type="Proteomes" id="UP000283841">
    <property type="component" value="Unassembled WGS sequence"/>
</dbReference>
<dbReference type="EMBL" id="RCNU01000023">
    <property type="protein sequence ID" value="RWQ91283.1"/>
    <property type="molecule type" value="Genomic_DNA"/>
</dbReference>
<dbReference type="GO" id="GO:0016491">
    <property type="term" value="F:oxidoreductase activity"/>
    <property type="evidence" value="ECO:0007669"/>
    <property type="project" value="UniProtKB-KW"/>
</dbReference>
<reference evidence="2 3" key="1">
    <citation type="journal article" date="2018" name="Front. Microbiol.">
        <title>Genomic and genetic insights into a cosmopolitan fungus, Paecilomyces variotii (Eurotiales).</title>
        <authorList>
            <person name="Urquhart A.S."/>
            <person name="Mondo S.J."/>
            <person name="Makela M.R."/>
            <person name="Hane J.K."/>
            <person name="Wiebenga A."/>
            <person name="He G."/>
            <person name="Mihaltcheva S."/>
            <person name="Pangilinan J."/>
            <person name="Lipzen A."/>
            <person name="Barry K."/>
            <person name="de Vries R.P."/>
            <person name="Grigoriev I.V."/>
            <person name="Idnurm A."/>
        </authorList>
    </citation>
    <scope>NUCLEOTIDE SEQUENCE [LARGE SCALE GENOMIC DNA]</scope>
    <source>
        <strain evidence="2 3">CBS 101075</strain>
    </source>
</reference>
<keyword evidence="1" id="KW-0560">Oxidoreductase</keyword>
<dbReference type="InterPro" id="IPR002347">
    <property type="entry name" value="SDR_fam"/>
</dbReference>
<organism evidence="2 3">
    <name type="scientific">Byssochlamys spectabilis</name>
    <name type="common">Paecilomyces variotii</name>
    <dbReference type="NCBI Taxonomy" id="264951"/>
    <lineage>
        <taxon>Eukaryota</taxon>
        <taxon>Fungi</taxon>
        <taxon>Dikarya</taxon>
        <taxon>Ascomycota</taxon>
        <taxon>Pezizomycotina</taxon>
        <taxon>Eurotiomycetes</taxon>
        <taxon>Eurotiomycetidae</taxon>
        <taxon>Eurotiales</taxon>
        <taxon>Thermoascaceae</taxon>
        <taxon>Paecilomyces</taxon>
    </lineage>
</organism>
<sequence>MSESIETQSRILPLLATTETCAGRTYIVTGSNTGLGFEAAKHLVTLGAAKVIMAVRNVGAGETAKAEIEKATDKSHVAEVWALDLASYDSVKVFAKRAVAELDRIDAVIENAAVAVSQRTMAEGHILPLTVNVFSTFLLAVLLLPKLKETAQRFNILPCLTLVSSGVGFRAKEDWYKIKDDPFVKMDENESGLMQTYPLSKLLEIFAIRYLAALIPVSRSGVVLNTVCPGLCKTDLSRNATPEFREHLQAQLDQYGRTAEVGSRTLLHAAVAGWESHGCYLSSCKIAEDVVPSWITDEEGKQSQQYVWDLIAMELESIEPGYVKRILQEL</sequence>
<dbReference type="RefSeq" id="XP_028480928.1">
    <property type="nucleotide sequence ID" value="XM_028625986.1"/>
</dbReference>
<dbReference type="SUPFAM" id="SSF51735">
    <property type="entry name" value="NAD(P)-binding Rossmann-fold domains"/>
    <property type="match status" value="1"/>
</dbReference>
<dbReference type="STRING" id="264951.A0A443HHH3"/>
<dbReference type="InterPro" id="IPR036291">
    <property type="entry name" value="NAD(P)-bd_dom_sf"/>
</dbReference>
<dbReference type="VEuPathDB" id="FungiDB:C8Q69DRAFT_192212"/>
<proteinExistence type="predicted"/>
<dbReference type="PANTHER" id="PTHR43157:SF61">
    <property type="entry name" value="DEHYDROGENASE_REDUCTASE FAMILY PROTEIN, PUTATIVE (AFU_ORTHOLOGUE AFUA_3G01250)-RELATED"/>
    <property type="match status" value="1"/>
</dbReference>
<evidence type="ECO:0000313" key="3">
    <source>
        <dbReference type="Proteomes" id="UP000283841"/>
    </source>
</evidence>
<protein>
    <submittedName>
        <fullName evidence="2">Putative short-chain dehydrogenase/reductase family protein</fullName>
    </submittedName>
</protein>